<evidence type="ECO:0000313" key="3">
    <source>
        <dbReference type="Proteomes" id="UP000634136"/>
    </source>
</evidence>
<accession>A0A834SL55</accession>
<feature type="compositionally biased region" description="Basic residues" evidence="1">
    <location>
        <begin position="11"/>
        <end position="24"/>
    </location>
</feature>
<reference evidence="2" key="1">
    <citation type="submission" date="2020-09" db="EMBL/GenBank/DDBJ databases">
        <title>Genome-Enabled Discovery of Anthraquinone Biosynthesis in Senna tora.</title>
        <authorList>
            <person name="Kang S.-H."/>
            <person name="Pandey R.P."/>
            <person name="Lee C.-M."/>
            <person name="Sim J.-S."/>
            <person name="Jeong J.-T."/>
            <person name="Choi B.-S."/>
            <person name="Jung M."/>
            <person name="Ginzburg D."/>
            <person name="Zhao K."/>
            <person name="Won S.Y."/>
            <person name="Oh T.-J."/>
            <person name="Yu Y."/>
            <person name="Kim N.-H."/>
            <person name="Lee O.R."/>
            <person name="Lee T.-H."/>
            <person name="Bashyal P."/>
            <person name="Kim T.-S."/>
            <person name="Lee W.-H."/>
            <person name="Kawkins C."/>
            <person name="Kim C.-K."/>
            <person name="Kim J.S."/>
            <person name="Ahn B.O."/>
            <person name="Rhee S.Y."/>
            <person name="Sohng J.K."/>
        </authorList>
    </citation>
    <scope>NUCLEOTIDE SEQUENCE</scope>
    <source>
        <tissue evidence="2">Leaf</tissue>
    </source>
</reference>
<keyword evidence="3" id="KW-1185">Reference proteome</keyword>
<evidence type="ECO:0000256" key="1">
    <source>
        <dbReference type="SAM" id="MobiDB-lite"/>
    </source>
</evidence>
<dbReference type="Proteomes" id="UP000634136">
    <property type="component" value="Unassembled WGS sequence"/>
</dbReference>
<proteinExistence type="predicted"/>
<feature type="region of interest" description="Disordered" evidence="1">
    <location>
        <begin position="1"/>
        <end position="27"/>
    </location>
</feature>
<evidence type="ECO:0000313" key="2">
    <source>
        <dbReference type="EMBL" id="KAF7804300.1"/>
    </source>
</evidence>
<organism evidence="2 3">
    <name type="scientific">Senna tora</name>
    <dbReference type="NCBI Taxonomy" id="362788"/>
    <lineage>
        <taxon>Eukaryota</taxon>
        <taxon>Viridiplantae</taxon>
        <taxon>Streptophyta</taxon>
        <taxon>Embryophyta</taxon>
        <taxon>Tracheophyta</taxon>
        <taxon>Spermatophyta</taxon>
        <taxon>Magnoliopsida</taxon>
        <taxon>eudicotyledons</taxon>
        <taxon>Gunneridae</taxon>
        <taxon>Pentapetalae</taxon>
        <taxon>rosids</taxon>
        <taxon>fabids</taxon>
        <taxon>Fabales</taxon>
        <taxon>Fabaceae</taxon>
        <taxon>Caesalpinioideae</taxon>
        <taxon>Cassia clade</taxon>
        <taxon>Senna</taxon>
    </lineage>
</organism>
<dbReference type="AlphaFoldDB" id="A0A834SL55"/>
<gene>
    <name evidence="2" type="ORF">G2W53_043411</name>
</gene>
<sequence>MGNQNQESGKKTKRERGKIKRRDKITKAAHQENVRIVLLKRYREAIMGAGNSRMKWQSYRSLSKSLEERLHN</sequence>
<dbReference type="EMBL" id="JAAIUW010000013">
    <property type="protein sequence ID" value="KAF7804300.1"/>
    <property type="molecule type" value="Genomic_DNA"/>
</dbReference>
<name>A0A834SL55_9FABA</name>
<comment type="caution">
    <text evidence="2">The sequence shown here is derived from an EMBL/GenBank/DDBJ whole genome shotgun (WGS) entry which is preliminary data.</text>
</comment>
<protein>
    <submittedName>
        <fullName evidence="2">Uncharacterized protein</fullName>
    </submittedName>
</protein>